<dbReference type="InterPro" id="IPR000917">
    <property type="entry name" value="Sulfatase_N"/>
</dbReference>
<comment type="caution">
    <text evidence="7">The sequence shown here is derived from an EMBL/GenBank/DDBJ whole genome shotgun (WGS) entry which is preliminary data.</text>
</comment>
<dbReference type="OrthoDB" id="1738954at2759"/>
<feature type="region of interest" description="Disordered" evidence="5">
    <location>
        <begin position="1837"/>
        <end position="1886"/>
    </location>
</feature>
<feature type="compositionally biased region" description="Basic and acidic residues" evidence="5">
    <location>
        <begin position="1924"/>
        <end position="1933"/>
    </location>
</feature>
<feature type="compositionally biased region" description="Low complexity" evidence="5">
    <location>
        <begin position="1176"/>
        <end position="1189"/>
    </location>
</feature>
<protein>
    <submittedName>
        <fullName evidence="8">Sulfatase PB10D8.02c</fullName>
    </submittedName>
</protein>
<dbReference type="Gene3D" id="3.30.1120.10">
    <property type="match status" value="1"/>
</dbReference>
<dbReference type="InterPro" id="IPR000048">
    <property type="entry name" value="IQ_motif_EF-hand-BS"/>
</dbReference>
<keyword evidence="4" id="KW-0106">Calcium</keyword>
<dbReference type="Pfam" id="PF00884">
    <property type="entry name" value="Sulfatase"/>
    <property type="match status" value="1"/>
</dbReference>
<evidence type="ECO:0000256" key="4">
    <source>
        <dbReference type="ARBA" id="ARBA00022837"/>
    </source>
</evidence>
<feature type="compositionally biased region" description="Basic and acidic residues" evidence="5">
    <location>
        <begin position="1614"/>
        <end position="1623"/>
    </location>
</feature>
<keyword evidence="3" id="KW-0378">Hydrolase</keyword>
<sequence>MNDDVGYGAPDTFGGPIHTPTLSKIASHGVTYNRFHTTAICSPTRASLMTGRNSHHVGAGQITEAASGFPGYTGTIPKSAATMAKVLSEYGYDTAAFGKWHNTPIDNLFKSGPFDQYPTDLGFRYFYGFIAGETSQYEPRLFENTNPIEPPRTPEEGYHLTEDMADQAINFIRSNRALTPDRPFFIYFAPGGTHGPHHVHKTPGPRKKGTGGREWADKYKGKFDMGWEKLRNITYQKQKAMGWIPTSTELPPIEEFMQKWEEIPENEKAFQLRLMEVYAGYLEHTDTQDGKVIEELERQGLFNNTLVVYILGDNGASAEGFHGTIDELLTENSLPNTAQQQIEVMDRDFGGLDALGSKVVDNMYHSSWAWALDSPFKSTKLVAAHFGGTRTPMVMSWPKVIKHDPTPRSQFHHVIDVAPTVYEAIGIKFPQHVEGVQQMPLDGVSMVYTWNNATAEDRKSAQYFEVMGSRGIYKDGWFASVLGPRIPWAATNETRMKEWNPDTDVWELYDLSKDFSQAKDLASQMPEKVAKMKEIFTMEATQNKVMPIGAGLYTIYYHPEEGPHSPLTEWNLHEGMTRIAESNAPGFHSRQSSLSTIDVDLPELASGVVFCVGGTAAGFSVYFDKGYLYAEYMATLLYRYIAKSSQPVAAGKHKIQVRLIYPKSESLYPPADLTLFVDGANVGWVKVEKSIRLVFDASETFDVGMDLGAPVSLNYADRAPFKFNGKIDLLNVKYINGVGAMHGAVWGAWLRVVRRRQWSAAPASLLAGLNRLQRRDLAEVLWTSCADVEDPLVQELCFALQNLPWTRNKARLDLPSFAPPDPRAVTLLAHAAAGPKGETGEEAEGCSFCMSLVKQETKLEQALLSLGAKLFSWSAGLEAIQRQDLTAVVLDCCRPASFCPEVQAFCAHLERLRWTELSEEISVSPHLAWTQAPSVPRPSSRPSVGTLKRALQQDVYLEEQKALTQLRKLLSSGHEDEGLKDLEKLLSDNLRETEKSLEDPGQGDPDPDPKDPKDPTPRWKPSLEKWLLPAEDPSAAVAEVAEALELRRRNAVPGWCYPVRSSEAATSQEQVAISGTRMSTRTSTETGPQEAVDEKPPADEPTTGSAEEPLAAPSETCKAAQEQDGSSNVQEAMVEEVWGSPAVHSRGNSVQSDALGTKVPRVTRAAPVKEVKPPRRSQASKSSSKAESPSRSRRLRLGQRVDAHVEAAMQRAKEQWRQQQIDEEERRKLSFILRLQAALRGRAARRRVAEHRRRCLEAAPVLQVLLRSKMAQLKLQGEKKASLKIQASRRGQVERKEVEKKKQEMNAAATKVQANFRGNKDREKVRKEKRAREEAATKIQSIKRGKDARKQADVEKQEKLKAITKMQAVYRGKVARKDVKQMREQQEEAATKIQAIKRGKDARKQADLEKQEKLKAITKMQAVYRGKVTRKDVKEMREQQEEAATKIQAIKRGKDARKQADLEKQEKLKAITKMQAVYRGKVTRKEVKEMKEQQEEAATKIQAIKRGKDARKQADLEKQEKLKAITKMQAVYRGKVARKEVKEMKEQQEEAATKIQAIKRGKDARKQADLEKQEKLKAITKMQAVYRGKVARKDVKEMREQQEEAATKIQAIKRGKDARKQADLEKQEKLKAITKVQAVYRGKVTRKEVKEMREQQEEAATKIQAIKRGKDARKQADLEKQEKLKAITKMQAVYRGKVTRKEVKEMREQQEEAATKIQAIKRGKDARKQADLEKQEKLKAITKVQAVYRGKVARKEVKEMKEQQEEAATKIQAIKRGKDARKQADLEKQEKLKAITKMQAVYRGKVARKEVKEMREKQDGAAKVIADGVQQSLVVHEQQEQEEVAKKREETEDLQKKLQEASAMQAEMEQQKQKNEELQKKLQETAALQDPWDTCAEEVAKKREETEDLQKKLQEASAMQAEMEQQKQKNEELQKKLQETAALQDPWDTCAVSCAGVSLNVPLVSRFLRMRILRHDVSFLQE</sequence>
<feature type="compositionally biased region" description="Basic and acidic residues" evidence="5">
    <location>
        <begin position="1722"/>
        <end position="1731"/>
    </location>
</feature>
<dbReference type="GO" id="GO:0046872">
    <property type="term" value="F:metal ion binding"/>
    <property type="evidence" value="ECO:0007669"/>
    <property type="project" value="UniProtKB-KW"/>
</dbReference>
<feature type="compositionally biased region" description="Basic and acidic residues" evidence="5">
    <location>
        <begin position="1592"/>
        <end position="1606"/>
    </location>
</feature>
<dbReference type="Gene3D" id="1.20.5.190">
    <property type="match status" value="9"/>
</dbReference>
<dbReference type="PROSITE" id="PS50096">
    <property type="entry name" value="IQ"/>
    <property type="match status" value="21"/>
</dbReference>
<keyword evidence="9" id="KW-1185">Reference proteome</keyword>
<dbReference type="PANTHER" id="PTHR42693">
    <property type="entry name" value="ARYLSULFATASE FAMILY MEMBER"/>
    <property type="match status" value="1"/>
</dbReference>
<feature type="region of interest" description="Disordered" evidence="5">
    <location>
        <begin position="1705"/>
        <end position="1731"/>
    </location>
</feature>
<comment type="similarity">
    <text evidence="1">Belongs to the sulfatase family.</text>
</comment>
<feature type="compositionally biased region" description="Basic and acidic residues" evidence="5">
    <location>
        <begin position="1705"/>
        <end position="1714"/>
    </location>
</feature>
<evidence type="ECO:0000313" key="9">
    <source>
        <dbReference type="Proteomes" id="UP001152797"/>
    </source>
</evidence>
<dbReference type="EMBL" id="CAMXCT030006500">
    <property type="protein sequence ID" value="CAL4802102.1"/>
    <property type="molecule type" value="Genomic_DNA"/>
</dbReference>
<dbReference type="PROSITE" id="PS00523">
    <property type="entry name" value="SULFATASE_1"/>
    <property type="match status" value="1"/>
</dbReference>
<evidence type="ECO:0000256" key="5">
    <source>
        <dbReference type="SAM" id="MobiDB-lite"/>
    </source>
</evidence>
<evidence type="ECO:0000256" key="2">
    <source>
        <dbReference type="ARBA" id="ARBA00022723"/>
    </source>
</evidence>
<dbReference type="SMART" id="SM00015">
    <property type="entry name" value="IQ"/>
    <property type="match status" value="21"/>
</dbReference>
<dbReference type="InterPro" id="IPR050738">
    <property type="entry name" value="Sulfatase"/>
</dbReference>
<dbReference type="EMBL" id="CAMXCT020006500">
    <property type="protein sequence ID" value="CAL1168165.1"/>
    <property type="molecule type" value="Genomic_DNA"/>
</dbReference>
<dbReference type="InterPro" id="IPR017850">
    <property type="entry name" value="Alkaline_phosphatase_core_sf"/>
</dbReference>
<evidence type="ECO:0000259" key="6">
    <source>
        <dbReference type="Pfam" id="PF00884"/>
    </source>
</evidence>
<dbReference type="GO" id="GO:0016787">
    <property type="term" value="F:hydrolase activity"/>
    <property type="evidence" value="ECO:0007669"/>
    <property type="project" value="UniProtKB-KW"/>
</dbReference>
<dbReference type="EMBL" id="CAMXCT010006500">
    <property type="protein sequence ID" value="CAI4014790.1"/>
    <property type="molecule type" value="Genomic_DNA"/>
</dbReference>
<reference evidence="8 9" key="2">
    <citation type="submission" date="2024-05" db="EMBL/GenBank/DDBJ databases">
        <authorList>
            <person name="Chen Y."/>
            <person name="Shah S."/>
            <person name="Dougan E. K."/>
            <person name="Thang M."/>
            <person name="Chan C."/>
        </authorList>
    </citation>
    <scope>NUCLEOTIDE SEQUENCE [LARGE SCALE GENOMIC DNA]</scope>
</reference>
<dbReference type="PANTHER" id="PTHR42693:SF43">
    <property type="entry name" value="BLL2667 PROTEIN"/>
    <property type="match status" value="1"/>
</dbReference>
<feature type="compositionally biased region" description="Basic and acidic residues" evidence="5">
    <location>
        <begin position="1837"/>
        <end position="1859"/>
    </location>
</feature>
<gene>
    <name evidence="7" type="ORF">C1SCF055_LOCUS39663</name>
</gene>
<feature type="compositionally biased region" description="Polar residues" evidence="5">
    <location>
        <begin position="1063"/>
        <end position="1087"/>
    </location>
</feature>
<feature type="region of interest" description="Disordered" evidence="5">
    <location>
        <begin position="1432"/>
        <end position="1461"/>
    </location>
</feature>
<dbReference type="InterPro" id="IPR024607">
    <property type="entry name" value="Sulfatase_CS"/>
</dbReference>
<dbReference type="Pfam" id="PF00612">
    <property type="entry name" value="IQ"/>
    <property type="match status" value="9"/>
</dbReference>
<feature type="region of interest" description="Disordered" evidence="5">
    <location>
        <begin position="1592"/>
        <end position="1623"/>
    </location>
</feature>
<keyword evidence="2" id="KW-0479">Metal-binding</keyword>
<evidence type="ECO:0000256" key="1">
    <source>
        <dbReference type="ARBA" id="ARBA00008779"/>
    </source>
</evidence>
<organism evidence="7">
    <name type="scientific">Cladocopium goreaui</name>
    <dbReference type="NCBI Taxonomy" id="2562237"/>
    <lineage>
        <taxon>Eukaryota</taxon>
        <taxon>Sar</taxon>
        <taxon>Alveolata</taxon>
        <taxon>Dinophyceae</taxon>
        <taxon>Suessiales</taxon>
        <taxon>Symbiodiniaceae</taxon>
        <taxon>Cladocopium</taxon>
    </lineage>
</organism>
<feature type="region of interest" description="Disordered" evidence="5">
    <location>
        <begin position="992"/>
        <end position="1033"/>
    </location>
</feature>
<dbReference type="SUPFAM" id="SSF53649">
    <property type="entry name" value="Alkaline phosphatase-like"/>
    <property type="match status" value="1"/>
</dbReference>
<evidence type="ECO:0000313" key="7">
    <source>
        <dbReference type="EMBL" id="CAI4014790.1"/>
    </source>
</evidence>
<dbReference type="Proteomes" id="UP001152797">
    <property type="component" value="Unassembled WGS sequence"/>
</dbReference>
<accession>A0A9P1DSD9</accession>
<proteinExistence type="inferred from homology"/>
<feature type="region of interest" description="Disordered" evidence="5">
    <location>
        <begin position="1906"/>
        <end position="1933"/>
    </location>
</feature>
<feature type="compositionally biased region" description="Basic and acidic residues" evidence="5">
    <location>
        <begin position="1452"/>
        <end position="1461"/>
    </location>
</feature>
<feature type="compositionally biased region" description="Basic and acidic residues" evidence="5">
    <location>
        <begin position="1869"/>
        <end position="1883"/>
    </location>
</feature>
<evidence type="ECO:0000313" key="8">
    <source>
        <dbReference type="EMBL" id="CAL4802102.1"/>
    </source>
</evidence>
<evidence type="ECO:0000256" key="3">
    <source>
        <dbReference type="ARBA" id="ARBA00022801"/>
    </source>
</evidence>
<feature type="compositionally biased region" description="Basic and acidic residues" evidence="5">
    <location>
        <begin position="1007"/>
        <end position="1023"/>
    </location>
</feature>
<name>A0A9P1DSD9_9DINO</name>
<feature type="compositionally biased region" description="Basic and acidic residues" evidence="5">
    <location>
        <begin position="1432"/>
        <end position="1444"/>
    </location>
</feature>
<dbReference type="CDD" id="cd16025">
    <property type="entry name" value="PAS_like"/>
    <property type="match status" value="1"/>
</dbReference>
<feature type="domain" description="Sulfatase N-terminal" evidence="6">
    <location>
        <begin position="3"/>
        <end position="427"/>
    </location>
</feature>
<reference evidence="7" key="1">
    <citation type="submission" date="2022-10" db="EMBL/GenBank/DDBJ databases">
        <authorList>
            <person name="Chen Y."/>
            <person name="Dougan E. K."/>
            <person name="Chan C."/>
            <person name="Rhodes N."/>
            <person name="Thang M."/>
        </authorList>
    </citation>
    <scope>NUCLEOTIDE SEQUENCE</scope>
</reference>
<dbReference type="Gene3D" id="3.40.720.10">
    <property type="entry name" value="Alkaline Phosphatase, subunit A"/>
    <property type="match status" value="1"/>
</dbReference>
<feature type="region of interest" description="Disordered" evidence="5">
    <location>
        <begin position="1055"/>
        <end position="1199"/>
    </location>
</feature>